<protein>
    <submittedName>
        <fullName evidence="3">LPS assembly protein LptD</fullName>
    </submittedName>
</protein>
<dbReference type="Pfam" id="PF04453">
    <property type="entry name" value="LptD"/>
    <property type="match status" value="1"/>
</dbReference>
<dbReference type="RefSeq" id="WP_300447458.1">
    <property type="nucleotide sequence ID" value="NZ_CP145316.1"/>
</dbReference>
<keyword evidence="1" id="KW-0732">Signal</keyword>
<gene>
    <name evidence="3" type="primary">lptD</name>
    <name evidence="3" type="ORF">V3I05_07395</name>
</gene>
<dbReference type="HAMAP" id="MF_01411">
    <property type="entry name" value="LPS_assembly_LptD"/>
    <property type="match status" value="1"/>
</dbReference>
<evidence type="ECO:0000313" key="3">
    <source>
        <dbReference type="EMBL" id="XAM17506.1"/>
    </source>
</evidence>
<feature type="chain" id="PRO_5045860639" evidence="1">
    <location>
        <begin position="23"/>
        <end position="733"/>
    </location>
</feature>
<dbReference type="InterPro" id="IPR050218">
    <property type="entry name" value="LptD"/>
</dbReference>
<feature type="signal peptide" evidence="1">
    <location>
        <begin position="1"/>
        <end position="22"/>
    </location>
</feature>
<evidence type="ECO:0000259" key="2">
    <source>
        <dbReference type="Pfam" id="PF04453"/>
    </source>
</evidence>
<evidence type="ECO:0000313" key="4">
    <source>
        <dbReference type="Proteomes" id="UP001434737"/>
    </source>
</evidence>
<dbReference type="InterPro" id="IPR007543">
    <property type="entry name" value="LptD_C"/>
</dbReference>
<sequence>MKTLSFVRLLCVWALLFLSMNAEQKADSIFDLSADNVSAKDEEVIAEGNAFLLYGDVYMVAHKIIYNKQTKYVYLRGGAKIYQGDILYLDVEQADIDMQTKQVKVENIYLQSTMGIWVMAKDSQGQDGVYSFKRGVISGCDVVYPLWHLNVSSGTYNTQKGYMSVWNPRFYIGAVPIFYLPYFVAPTGNVRKSGLLSPEMSYSNKQGFMYSQPLFIAPFNRWDMTLSPQIRTERGVGAAVEFRFADSDNSIATFQMRYFQNNDEYMLLNNLKNQDIYGGTFNYQTQNVITGENNQYVNDGFYADITYMNDLEYMRLKSLNASFNTRLYESRVNYYLNSSKHYFGTYLKYYLDLSKVSNKDTFQVLPQVHYHYYTDSLFFKNLLYTFDFQSKHITRPSGYGYWQNTMSLPIGVVLPLFNDYISVGANVDMYGTSVLLQNAQGLVDSQNVALDNAINYAVGSYNISLNSDLARPYKHFFHSLHLEAIFSGALYKYTSDAIADDRYEAYNALVTQDIDSNILAMYWNPSDIVDVVKNKHKVDLKLSQYFYGKNGKELFYWRMYQRLFLQDSFLSQSQTLRNELGFSPLSGLNLSASLFYSYARKSISETSLNASFSKWGLDSSLTYYFKLDPLYLSSGLYSSGNTGFARGSLGYDFGLFRLNANIGYDVGVGYLKDWYVTISKDIRCFGIGLKFAQDVRPTLTADNNITPITNQYVKIEFRFVPLADTGLTYRFKE</sequence>
<dbReference type="InterPro" id="IPR020889">
    <property type="entry name" value="LipoPS_assembly_LptD"/>
</dbReference>
<feature type="domain" description="LptD C-terminal" evidence="2">
    <location>
        <begin position="295"/>
        <end position="652"/>
    </location>
</feature>
<dbReference type="PANTHER" id="PTHR30189:SF1">
    <property type="entry name" value="LPS-ASSEMBLY PROTEIN LPTD"/>
    <property type="match status" value="1"/>
</dbReference>
<keyword evidence="4" id="KW-1185">Reference proteome</keyword>
<proteinExistence type="inferred from homology"/>
<evidence type="ECO:0000256" key="1">
    <source>
        <dbReference type="SAM" id="SignalP"/>
    </source>
</evidence>
<name>A0ABZ3F307_9HELI</name>
<reference evidence="3 4" key="1">
    <citation type="submission" date="2024-02" db="EMBL/GenBank/DDBJ databases">
        <title>Genome and pathogenicity analysis of Helicobacter mastomyrinus isolated from mice.</title>
        <authorList>
            <person name="Zhu L."/>
        </authorList>
    </citation>
    <scope>NUCLEOTIDE SEQUENCE [LARGE SCALE GENOMIC DNA]</scope>
    <source>
        <strain evidence="3 4">Hm-17</strain>
    </source>
</reference>
<dbReference type="PANTHER" id="PTHR30189">
    <property type="entry name" value="LPS-ASSEMBLY PROTEIN"/>
    <property type="match status" value="1"/>
</dbReference>
<dbReference type="EMBL" id="CP145316">
    <property type="protein sequence ID" value="XAM17506.1"/>
    <property type="molecule type" value="Genomic_DNA"/>
</dbReference>
<accession>A0ABZ3F307</accession>
<dbReference type="Proteomes" id="UP001434737">
    <property type="component" value="Chromosome"/>
</dbReference>
<organism evidence="3 4">
    <name type="scientific">Helicobacter mastomyrinus</name>
    <dbReference type="NCBI Taxonomy" id="287948"/>
    <lineage>
        <taxon>Bacteria</taxon>
        <taxon>Pseudomonadati</taxon>
        <taxon>Campylobacterota</taxon>
        <taxon>Epsilonproteobacteria</taxon>
        <taxon>Campylobacterales</taxon>
        <taxon>Helicobacteraceae</taxon>
        <taxon>Helicobacter</taxon>
    </lineage>
</organism>